<reference evidence="1" key="1">
    <citation type="submission" date="2022-04" db="EMBL/GenBank/DDBJ databases">
        <title>Genome of the entomopathogenic fungus Entomophthora muscae.</title>
        <authorList>
            <person name="Elya C."/>
            <person name="Lovett B.R."/>
            <person name="Lee E."/>
            <person name="Macias A.M."/>
            <person name="Hajek A.E."/>
            <person name="De Bivort B.L."/>
            <person name="Kasson M.T."/>
            <person name="De Fine Licht H.H."/>
            <person name="Stajich J.E."/>
        </authorList>
    </citation>
    <scope>NUCLEOTIDE SEQUENCE</scope>
    <source>
        <strain evidence="1">Berkeley</strain>
    </source>
</reference>
<organism evidence="1 2">
    <name type="scientific">Entomophthora muscae</name>
    <dbReference type="NCBI Taxonomy" id="34485"/>
    <lineage>
        <taxon>Eukaryota</taxon>
        <taxon>Fungi</taxon>
        <taxon>Fungi incertae sedis</taxon>
        <taxon>Zoopagomycota</taxon>
        <taxon>Entomophthoromycotina</taxon>
        <taxon>Entomophthoromycetes</taxon>
        <taxon>Entomophthorales</taxon>
        <taxon>Entomophthoraceae</taxon>
        <taxon>Entomophthora</taxon>
    </lineage>
</organism>
<keyword evidence="2" id="KW-1185">Reference proteome</keyword>
<evidence type="ECO:0000313" key="1">
    <source>
        <dbReference type="EMBL" id="KAJ9080653.1"/>
    </source>
</evidence>
<evidence type="ECO:0000313" key="2">
    <source>
        <dbReference type="Proteomes" id="UP001165960"/>
    </source>
</evidence>
<comment type="caution">
    <text evidence="1">The sequence shown here is derived from an EMBL/GenBank/DDBJ whole genome shotgun (WGS) entry which is preliminary data.</text>
</comment>
<protein>
    <submittedName>
        <fullName evidence="1">Uncharacterized protein</fullName>
    </submittedName>
</protein>
<dbReference type="Proteomes" id="UP001165960">
    <property type="component" value="Unassembled WGS sequence"/>
</dbReference>
<sequence>MVEIGWDEAPIDSPSNHLTPCVANPAPEPNPIPMEVPTLGFPAFQQQPMYVHHTSRKWFNLEWVAAKYERSSGNLHPTFDQ</sequence>
<dbReference type="EMBL" id="QTSX02001534">
    <property type="protein sequence ID" value="KAJ9080653.1"/>
    <property type="molecule type" value="Genomic_DNA"/>
</dbReference>
<gene>
    <name evidence="1" type="ORF">DSO57_1022563</name>
</gene>
<proteinExistence type="predicted"/>
<accession>A0ACC2U1H8</accession>
<name>A0ACC2U1H8_9FUNG</name>